<evidence type="ECO:0000313" key="11">
    <source>
        <dbReference type="EMBL" id="GMF11449.1"/>
    </source>
</evidence>
<dbReference type="InterPro" id="IPR007015">
    <property type="entry name" value="DNA_pol_V/MYBBP1A"/>
</dbReference>
<name>A0A9W6TDP4_9STRA</name>
<dbReference type="GO" id="GO:0051028">
    <property type="term" value="P:mRNA transport"/>
    <property type="evidence" value="ECO:0007669"/>
    <property type="project" value="UniProtKB-KW"/>
</dbReference>
<feature type="region of interest" description="Disordered" evidence="9">
    <location>
        <begin position="45"/>
        <end position="68"/>
    </location>
</feature>
<dbReference type="EMBL" id="BSXW01000074">
    <property type="protein sequence ID" value="GMF11449.1"/>
    <property type="molecule type" value="Genomic_DNA"/>
</dbReference>
<keyword evidence="8" id="KW-0539">Nucleus</keyword>
<feature type="compositionally biased region" description="Basic residues" evidence="9">
    <location>
        <begin position="1696"/>
        <end position="1727"/>
    </location>
</feature>
<keyword evidence="12" id="KW-1185">Reference proteome</keyword>
<dbReference type="Pfam" id="PF04931">
    <property type="entry name" value="DNA_pol_phi"/>
    <property type="match status" value="1"/>
</dbReference>
<feature type="compositionally biased region" description="Low complexity" evidence="9">
    <location>
        <begin position="192"/>
        <end position="203"/>
    </location>
</feature>
<dbReference type="PROSITE" id="PS50196">
    <property type="entry name" value="RANBD1"/>
    <property type="match status" value="1"/>
</dbReference>
<keyword evidence="4" id="KW-0509">mRNA transport</keyword>
<feature type="region of interest" description="Disordered" evidence="9">
    <location>
        <begin position="483"/>
        <end position="520"/>
    </location>
</feature>
<organism evidence="11 12">
    <name type="scientific">Phytophthora lilii</name>
    <dbReference type="NCBI Taxonomy" id="2077276"/>
    <lineage>
        <taxon>Eukaryota</taxon>
        <taxon>Sar</taxon>
        <taxon>Stramenopiles</taxon>
        <taxon>Oomycota</taxon>
        <taxon>Peronosporomycetes</taxon>
        <taxon>Peronosporales</taxon>
        <taxon>Peronosporaceae</taxon>
        <taxon>Phytophthora</taxon>
    </lineage>
</organism>
<keyword evidence="3" id="KW-0813">Transport</keyword>
<dbReference type="PANTHER" id="PTHR13213">
    <property type="entry name" value="MYB-BINDING PROTEIN 1A FAMILY MEMBER"/>
    <property type="match status" value="1"/>
</dbReference>
<evidence type="ECO:0000259" key="10">
    <source>
        <dbReference type="PROSITE" id="PS50196"/>
    </source>
</evidence>
<evidence type="ECO:0000256" key="8">
    <source>
        <dbReference type="ARBA" id="ARBA00023242"/>
    </source>
</evidence>
<proteinExistence type="inferred from homology"/>
<feature type="compositionally biased region" description="Acidic residues" evidence="9">
    <location>
        <begin position="1678"/>
        <end position="1692"/>
    </location>
</feature>
<accession>A0A9W6TDP4</accession>
<comment type="similarity">
    <text evidence="2">Belongs to the MYBBP1A family.</text>
</comment>
<feature type="region of interest" description="Disordered" evidence="9">
    <location>
        <begin position="139"/>
        <end position="203"/>
    </location>
</feature>
<feature type="compositionally biased region" description="Basic and acidic residues" evidence="9">
    <location>
        <begin position="1024"/>
        <end position="1035"/>
    </location>
</feature>
<dbReference type="Pfam" id="PF08911">
    <property type="entry name" value="NUP50"/>
    <property type="match status" value="1"/>
</dbReference>
<evidence type="ECO:0000256" key="5">
    <source>
        <dbReference type="ARBA" id="ARBA00022927"/>
    </source>
</evidence>
<feature type="region of interest" description="Disordered" evidence="9">
    <location>
        <begin position="1255"/>
        <end position="1294"/>
    </location>
</feature>
<dbReference type="CDD" id="cd13170">
    <property type="entry name" value="RanBD_NUP50"/>
    <property type="match status" value="1"/>
</dbReference>
<dbReference type="GO" id="GO:0003677">
    <property type="term" value="F:DNA binding"/>
    <property type="evidence" value="ECO:0007669"/>
    <property type="project" value="InterPro"/>
</dbReference>
<feature type="domain" description="RanBD1" evidence="10">
    <location>
        <begin position="338"/>
        <end position="395"/>
    </location>
</feature>
<feature type="region of interest" description="Disordered" evidence="9">
    <location>
        <begin position="1"/>
        <end position="22"/>
    </location>
</feature>
<feature type="compositionally biased region" description="Low complexity" evidence="9">
    <location>
        <begin position="169"/>
        <end position="184"/>
    </location>
</feature>
<feature type="compositionally biased region" description="Low complexity" evidence="9">
    <location>
        <begin position="139"/>
        <end position="162"/>
    </location>
</feature>
<evidence type="ECO:0000256" key="3">
    <source>
        <dbReference type="ARBA" id="ARBA00022448"/>
    </source>
</evidence>
<comment type="caution">
    <text evidence="11">The sequence shown here is derived from an EMBL/GenBank/DDBJ whole genome shotgun (WGS) entry which is preliminary data.</text>
</comment>
<evidence type="ECO:0000256" key="4">
    <source>
        <dbReference type="ARBA" id="ARBA00022816"/>
    </source>
</evidence>
<keyword evidence="7" id="KW-0906">Nuclear pore complex</keyword>
<dbReference type="GO" id="GO:0005643">
    <property type="term" value="C:nuclear pore"/>
    <property type="evidence" value="ECO:0007669"/>
    <property type="project" value="UniProtKB-SubCell"/>
</dbReference>
<feature type="region of interest" description="Disordered" evidence="9">
    <location>
        <begin position="1005"/>
        <end position="1037"/>
    </location>
</feature>
<evidence type="ECO:0000313" key="12">
    <source>
        <dbReference type="Proteomes" id="UP001165083"/>
    </source>
</evidence>
<evidence type="ECO:0000256" key="7">
    <source>
        <dbReference type="ARBA" id="ARBA00023132"/>
    </source>
</evidence>
<dbReference type="SUPFAM" id="SSF48371">
    <property type="entry name" value="ARM repeat"/>
    <property type="match status" value="1"/>
</dbReference>
<dbReference type="GO" id="GO:0015031">
    <property type="term" value="P:protein transport"/>
    <property type="evidence" value="ECO:0007669"/>
    <property type="project" value="UniProtKB-KW"/>
</dbReference>
<gene>
    <name evidence="11" type="ORF">Plil01_000215000</name>
</gene>
<evidence type="ECO:0000256" key="6">
    <source>
        <dbReference type="ARBA" id="ARBA00023010"/>
    </source>
</evidence>
<dbReference type="InterPro" id="IPR016024">
    <property type="entry name" value="ARM-type_fold"/>
</dbReference>
<dbReference type="Proteomes" id="UP001165083">
    <property type="component" value="Unassembled WGS sequence"/>
</dbReference>
<dbReference type="GO" id="GO:0005730">
    <property type="term" value="C:nucleolus"/>
    <property type="evidence" value="ECO:0007669"/>
    <property type="project" value="InterPro"/>
</dbReference>
<dbReference type="OrthoDB" id="342531at2759"/>
<protein>
    <submittedName>
        <fullName evidence="11">Unnamed protein product</fullName>
    </submittedName>
</protein>
<feature type="region of interest" description="Disordered" evidence="9">
    <location>
        <begin position="1179"/>
        <end position="1203"/>
    </location>
</feature>
<dbReference type="Gene3D" id="2.30.29.30">
    <property type="entry name" value="Pleckstrin-homology domain (PH domain)/Phosphotyrosine-binding domain (PTB)"/>
    <property type="match status" value="1"/>
</dbReference>
<keyword evidence="6" id="KW-0811">Translocation</keyword>
<feature type="compositionally biased region" description="Basic residues" evidence="9">
    <location>
        <begin position="1181"/>
        <end position="1191"/>
    </location>
</feature>
<feature type="region of interest" description="Disordered" evidence="9">
    <location>
        <begin position="910"/>
        <end position="930"/>
    </location>
</feature>
<reference evidence="11" key="1">
    <citation type="submission" date="2023-04" db="EMBL/GenBank/DDBJ databases">
        <title>Phytophthora lilii NBRC 32176.</title>
        <authorList>
            <person name="Ichikawa N."/>
            <person name="Sato H."/>
            <person name="Tonouchi N."/>
        </authorList>
    </citation>
    <scope>NUCLEOTIDE SEQUENCE</scope>
    <source>
        <strain evidence="11">NBRC 32176</strain>
    </source>
</reference>
<evidence type="ECO:0000256" key="2">
    <source>
        <dbReference type="ARBA" id="ARBA00006809"/>
    </source>
</evidence>
<feature type="region of interest" description="Disordered" evidence="9">
    <location>
        <begin position="1670"/>
        <end position="1727"/>
    </location>
</feature>
<sequence length="1727" mass="187137">MAKRRNENGQQRREEYEAADDEVTADSFEIGFQRASEDSIRKRKIIKARAGSRPPVASKPTAAGDGEAKSNPFGGFQCRCVMTGTCCCRVRWPDEKGVRLLQDYLKYAGDIATKHASTKPVAINETKRAAPAPFAFGSAPAPAAAASPAPAPSSSSFSFGGADKSSEPAKSSASGGFSFAGTAGKKNDEPAKSPASSGFSFGGSSAAAKKSEDAAKFPAKPASGGFSFGGGGSSLFSAKSSDSEEKVTPAFSLGGLPKPAAPAASTTPASSGFSFGNLSATKSTTPATSGVKPFSFGSSAPAASSAAAATAAGGDEDEETIGREEATVIIKCTFEADKAKIFEFKKDEKRWADKGVHPLKVLVDKESKKARILVRNEIGKIVLNSALYKGMAVRPHEAKGKKTGVTLALQVEGGDLTQFLLKVNAARHDVHDVECPPKCPPSVAICSLPLSPLPSVSPCGGPSLTQHRSCRNVAAALPQLNAHAEGRPPVSPASNSDPSHIRSAVMGAKQQQTEPASPPKGDFLKLFWTLAESERGARTQAAAQLLAHLRRSAEAEAEVQYTLKRLVRGLASSRDAARQGFSTALSALLSAFPQQLALQSTLELLRDAMEVHSSMKPMEQREHMFGRLFGLLALHRSGRLSADLPLLVAVLKELLDMAAFKRWFRETCYEAALTLLADVPAEIFLAELAAPIHNCLQIQPSKGGEDEGVEAWNADQVLLAVGVQRYMHATGIDQDEEQMKQLPENFAAVNALQRHNVHKLARPLRGSSGCYPRVHSAWFGVFGHVLNPTEDKSATLDGELFQEAWTVLVENSLVGGNNAEDSAPTSHERQGLALKLFELVAPKLPAPLLRAILTPRFVKCLYNNAVAKRNYLHEAARHCLKAFAACAPAEFFHFFRKQFASPLSILVTSTSAESDDEEEEEKPKKKKQKLSAGGFDALVELEEKKEREEALKRRTDRARVWAVEAMVAALTELLSAKSEASEETTKLQTDVLRFLVFHSFFVPSGEAKSTPSKKSKKGNKKSKTTADDEVAREAAEATPALSENVANYAKTRLFSLLSLGLAGADGARASASVMSRIFVIAQEMQASSSAVVLREPLSKAQFDALVDHIDTLRSKEEEDEEDTKAKKSATHRPLSEAFLLLFMSAGLQLLDNEQREDAVVVVADLDKCYAQLVARDQKATPTKKKSNKGKKKEQAEPEEAEEESVVVLTDLLLSLLSQDSSALREIVSQVFRSLLPLLNGACLTTMVNVLQPTTEAEGAAADEEDDEFAPVTRREDEEENEDEEEEEEEVVLSSADAVSDALRNDEKLSALHQEDLALAAIVGQVKHRSQRKKDLKRARLQTMHFQLRVLDLLQVFVSQRPEQTEAATAKHNALVLSLVAPLFRVLARVQNADTEKLVLRDRLQAVLLHKVLRAKDKIPSGEAAQAEALDALHQIVELIRTTPMEKDHASKVASAAIVYLVRVICTSEASSDEEVQKIVRASVLDAFTKKHSRFPRASFEELLTKSPAVGARVLLEPLAAVAAASEKKEDAEKSEVRAAVDEFSKCEVFRLLTVLLRGSHKLQQSGELSKAQRSAFKRVQKSLKTALVRQLAPESVQQLKAKRMKLVMMFALQLVKFWHTSEDKKATETDVRAVVAAVQAVDSKSPVVKGMVKQVSEAAGIPFVAANGVKADKKTPAEDEDELMPEHDEEEETQKTKAKKSKGKTKTKTKSPKDKQKKKRKRSVAEE</sequence>
<dbReference type="PANTHER" id="PTHR13213:SF2">
    <property type="entry name" value="MYB-BINDING PROTEIN 1A"/>
    <property type="match status" value="1"/>
</dbReference>
<dbReference type="SMART" id="SM00160">
    <property type="entry name" value="RanBD"/>
    <property type="match status" value="1"/>
</dbReference>
<dbReference type="SUPFAM" id="SSF50729">
    <property type="entry name" value="PH domain-like"/>
    <property type="match status" value="1"/>
</dbReference>
<comment type="subcellular location">
    <subcellularLocation>
        <location evidence="1">Nucleus</location>
        <location evidence="1">Nuclear pore complex</location>
    </subcellularLocation>
</comment>
<dbReference type="InterPro" id="IPR015007">
    <property type="entry name" value="NUP2/50/61"/>
</dbReference>
<feature type="compositionally biased region" description="Acidic residues" evidence="9">
    <location>
        <begin position="1276"/>
        <end position="1290"/>
    </location>
</feature>
<dbReference type="InterPro" id="IPR000156">
    <property type="entry name" value="Ran_bind_dom"/>
</dbReference>
<dbReference type="Pfam" id="PF00638">
    <property type="entry name" value="Ran_BP1"/>
    <property type="match status" value="1"/>
</dbReference>
<feature type="compositionally biased region" description="Basic residues" evidence="9">
    <location>
        <begin position="1011"/>
        <end position="1023"/>
    </location>
</feature>
<keyword evidence="5" id="KW-0653">Protein transport</keyword>
<evidence type="ECO:0000256" key="1">
    <source>
        <dbReference type="ARBA" id="ARBA00004567"/>
    </source>
</evidence>
<feature type="compositionally biased region" description="Basic and acidic residues" evidence="9">
    <location>
        <begin position="1"/>
        <end position="16"/>
    </location>
</feature>
<dbReference type="GO" id="GO:0006355">
    <property type="term" value="P:regulation of DNA-templated transcription"/>
    <property type="evidence" value="ECO:0007669"/>
    <property type="project" value="InterPro"/>
</dbReference>
<dbReference type="InterPro" id="IPR011993">
    <property type="entry name" value="PH-like_dom_sf"/>
</dbReference>
<evidence type="ECO:0000256" key="9">
    <source>
        <dbReference type="SAM" id="MobiDB-lite"/>
    </source>
</evidence>